<proteinExistence type="predicted"/>
<dbReference type="Proteomes" id="UP000567293">
    <property type="component" value="Unassembled WGS sequence"/>
</dbReference>
<sequence length="58" mass="6956">MNDEAMLYPCCVFKCMRRAFQQWRDGRFYCKAHLMQAAEHRDLPIFDDPPASYEPEIL</sequence>
<gene>
    <name evidence="1" type="ORF">HRJ53_09625</name>
</gene>
<dbReference type="EMBL" id="JACDQQ010000925">
    <property type="protein sequence ID" value="MBA0085245.1"/>
    <property type="molecule type" value="Genomic_DNA"/>
</dbReference>
<protein>
    <submittedName>
        <fullName evidence="1">Uncharacterized protein</fullName>
    </submittedName>
</protein>
<reference evidence="1" key="1">
    <citation type="submission" date="2020-06" db="EMBL/GenBank/DDBJ databases">
        <title>Legume-microbial interactions unlock mineral nutrients during tropical forest succession.</title>
        <authorList>
            <person name="Epihov D.Z."/>
        </authorList>
    </citation>
    <scope>NUCLEOTIDE SEQUENCE [LARGE SCALE GENOMIC DNA]</scope>
    <source>
        <strain evidence="1">Pan2503</strain>
    </source>
</reference>
<keyword evidence="2" id="KW-1185">Reference proteome</keyword>
<comment type="caution">
    <text evidence="1">The sequence shown here is derived from an EMBL/GenBank/DDBJ whole genome shotgun (WGS) entry which is preliminary data.</text>
</comment>
<evidence type="ECO:0000313" key="1">
    <source>
        <dbReference type="EMBL" id="MBA0085245.1"/>
    </source>
</evidence>
<dbReference type="AlphaFoldDB" id="A0A7V8SWF4"/>
<organism evidence="1 2">
    <name type="scientific">Candidatus Acidiferrum panamense</name>
    <dbReference type="NCBI Taxonomy" id="2741543"/>
    <lineage>
        <taxon>Bacteria</taxon>
        <taxon>Pseudomonadati</taxon>
        <taxon>Acidobacteriota</taxon>
        <taxon>Terriglobia</taxon>
        <taxon>Candidatus Acidiferrales</taxon>
        <taxon>Candidatus Acidiferrum</taxon>
    </lineage>
</organism>
<accession>A0A7V8SWF4</accession>
<evidence type="ECO:0000313" key="2">
    <source>
        <dbReference type="Proteomes" id="UP000567293"/>
    </source>
</evidence>
<name>A0A7V8SWF4_9BACT</name>